<accession>A0ABQ8V1F4</accession>
<gene>
    <name evidence="4" type="ORF">C8R41DRAFT_853574</name>
</gene>
<feature type="region of interest" description="Disordered" evidence="1">
    <location>
        <begin position="198"/>
        <end position="217"/>
    </location>
</feature>
<feature type="region of interest" description="Disordered" evidence="1">
    <location>
        <begin position="295"/>
        <end position="337"/>
    </location>
</feature>
<evidence type="ECO:0000256" key="1">
    <source>
        <dbReference type="SAM" id="MobiDB-lite"/>
    </source>
</evidence>
<evidence type="ECO:0000313" key="5">
    <source>
        <dbReference type="Proteomes" id="UP001150217"/>
    </source>
</evidence>
<sequence length="355" mass="38671">MFHFHHSLISMHSFLWVTLLLLSRHAFCVLNNFTVDDSDPSIRYSPAGAWNARNAAQNCTGCSAKPDPDEMLQGTWHDGTFSPSAGSNDHPNTPLFANLTFNGSAVYVFCALAESTTAPDGNSDMTFYIDGKLIGIFAKSAPGFNDIYEYQYLVFSIDTLELGVHTLVLQNGYMNAPKSLVLLDYIVYSLDDGIGNTESPSPLDSDPAPPSSSMTVASHGDTPKIIASAVTIPIVVLLILSLLLFLRKRWRQHQTTLESHFNWHYRKRDTVVPVPTPALSSWMIEPLSLPPSHPASGYVNGSGRPATKSVPSAPTASSQQGPIEMPRRSHRSAVSSSASASSYGRVIYIHNLDTS</sequence>
<keyword evidence="2" id="KW-1133">Transmembrane helix</keyword>
<organism evidence="4 5">
    <name type="scientific">Lentinula lateritia</name>
    <dbReference type="NCBI Taxonomy" id="40482"/>
    <lineage>
        <taxon>Eukaryota</taxon>
        <taxon>Fungi</taxon>
        <taxon>Dikarya</taxon>
        <taxon>Basidiomycota</taxon>
        <taxon>Agaricomycotina</taxon>
        <taxon>Agaricomycetes</taxon>
        <taxon>Agaricomycetidae</taxon>
        <taxon>Agaricales</taxon>
        <taxon>Marasmiineae</taxon>
        <taxon>Omphalotaceae</taxon>
        <taxon>Lentinula</taxon>
    </lineage>
</organism>
<reference evidence="4" key="1">
    <citation type="submission" date="2022-08" db="EMBL/GenBank/DDBJ databases">
        <title>A Global Phylogenomic Analysis of the Shiitake Genus Lentinula.</title>
        <authorList>
            <consortium name="DOE Joint Genome Institute"/>
            <person name="Sierra-Patev S."/>
            <person name="Min B."/>
            <person name="Naranjo-Ortiz M."/>
            <person name="Looney B."/>
            <person name="Konkel Z."/>
            <person name="Slot J.C."/>
            <person name="Sakamoto Y."/>
            <person name="Steenwyk J.L."/>
            <person name="Rokas A."/>
            <person name="Carro J."/>
            <person name="Camarero S."/>
            <person name="Ferreira P."/>
            <person name="Molpeceres G."/>
            <person name="Ruiz-Duenas F.J."/>
            <person name="Serrano A."/>
            <person name="Henrissat B."/>
            <person name="Drula E."/>
            <person name="Hughes K.W."/>
            <person name="Mata J.L."/>
            <person name="Ishikawa N.K."/>
            <person name="Vargas-Isla R."/>
            <person name="Ushijima S."/>
            <person name="Smith C.A."/>
            <person name="Ahrendt S."/>
            <person name="Andreopoulos W."/>
            <person name="He G."/>
            <person name="Labutti K."/>
            <person name="Lipzen A."/>
            <person name="Ng V."/>
            <person name="Riley R."/>
            <person name="Sandor L."/>
            <person name="Barry K."/>
            <person name="Martinez A.T."/>
            <person name="Xiao Y."/>
            <person name="Gibbons J.G."/>
            <person name="Terashima K."/>
            <person name="Grigoriev I.V."/>
            <person name="Hibbett D.S."/>
        </authorList>
    </citation>
    <scope>NUCLEOTIDE SEQUENCE</scope>
    <source>
        <strain evidence="4">RHP3577 ss4</strain>
    </source>
</reference>
<evidence type="ECO:0000313" key="4">
    <source>
        <dbReference type="EMBL" id="KAJ4468982.1"/>
    </source>
</evidence>
<keyword evidence="2" id="KW-0472">Membrane</keyword>
<dbReference type="Gene3D" id="2.60.120.260">
    <property type="entry name" value="Galactose-binding domain-like"/>
    <property type="match status" value="1"/>
</dbReference>
<feature type="chain" id="PRO_5045042418" evidence="3">
    <location>
        <begin position="29"/>
        <end position="355"/>
    </location>
</feature>
<proteinExistence type="predicted"/>
<dbReference type="EMBL" id="JANVFT010000098">
    <property type="protein sequence ID" value="KAJ4468982.1"/>
    <property type="molecule type" value="Genomic_DNA"/>
</dbReference>
<dbReference type="Proteomes" id="UP001150217">
    <property type="component" value="Unassembled WGS sequence"/>
</dbReference>
<feature type="signal peptide" evidence="3">
    <location>
        <begin position="1"/>
        <end position="28"/>
    </location>
</feature>
<comment type="caution">
    <text evidence="4">The sequence shown here is derived from an EMBL/GenBank/DDBJ whole genome shotgun (WGS) entry which is preliminary data.</text>
</comment>
<keyword evidence="3" id="KW-0732">Signal</keyword>
<feature type="compositionally biased region" description="Polar residues" evidence="1">
    <location>
        <begin position="309"/>
        <end position="321"/>
    </location>
</feature>
<evidence type="ECO:0000256" key="3">
    <source>
        <dbReference type="SAM" id="SignalP"/>
    </source>
</evidence>
<evidence type="ECO:0000256" key="2">
    <source>
        <dbReference type="SAM" id="Phobius"/>
    </source>
</evidence>
<name>A0ABQ8V1F4_9AGAR</name>
<keyword evidence="5" id="KW-1185">Reference proteome</keyword>
<protein>
    <submittedName>
        <fullName evidence="4">Uncharacterized protein</fullName>
    </submittedName>
</protein>
<feature type="transmembrane region" description="Helical" evidence="2">
    <location>
        <begin position="225"/>
        <end position="246"/>
    </location>
</feature>
<keyword evidence="2" id="KW-0812">Transmembrane</keyword>